<evidence type="ECO:0000259" key="2">
    <source>
        <dbReference type="Pfam" id="PF04909"/>
    </source>
</evidence>
<evidence type="ECO:0000313" key="3">
    <source>
        <dbReference type="EMBL" id="TDK67599.1"/>
    </source>
</evidence>
<dbReference type="Pfam" id="PF04909">
    <property type="entry name" value="Amidohydro_2"/>
    <property type="match status" value="1"/>
</dbReference>
<dbReference type="InterPro" id="IPR052350">
    <property type="entry name" value="Metallo-dep_Lactonases"/>
</dbReference>
<evidence type="ECO:0000313" key="4">
    <source>
        <dbReference type="Proteomes" id="UP000294829"/>
    </source>
</evidence>
<feature type="domain" description="Amidohydrolase-related" evidence="2">
    <location>
        <begin position="11"/>
        <end position="286"/>
    </location>
</feature>
<dbReference type="AlphaFoldDB" id="A0A4R5W4A9"/>
<name>A0A4R5W4A9_9BURK</name>
<dbReference type="GO" id="GO:0016787">
    <property type="term" value="F:hydrolase activity"/>
    <property type="evidence" value="ECO:0007669"/>
    <property type="project" value="UniProtKB-KW"/>
</dbReference>
<comment type="caution">
    <text evidence="3">The sequence shown here is derived from an EMBL/GenBank/DDBJ whole genome shotgun (WGS) entry which is preliminary data.</text>
</comment>
<protein>
    <submittedName>
        <fullName evidence="3">Amidohydrolase</fullName>
    </submittedName>
</protein>
<dbReference type="EMBL" id="SMYL01000002">
    <property type="protein sequence ID" value="TDK67599.1"/>
    <property type="molecule type" value="Genomic_DNA"/>
</dbReference>
<dbReference type="Proteomes" id="UP000294829">
    <property type="component" value="Unassembled WGS sequence"/>
</dbReference>
<accession>A0A4R5W4A9</accession>
<sequence>MNSTTSTSVRIDAHQHYWTIQRSDYGWLKPEMTLLYQDFQPRDLEPLLARHGIAKTIVIQAAPSIEETEYLLDLATQHASIAGVIGWVDMLSSKAPETIARLAQHPKFRGIRPMLQDLPQDHWISAGKHQAPFDAAVEQLLEHDLVFEALVYTRHLDYLHVFAQRHPKLRIIIDHGAKPEIASATWTPWADKIAVLAKLPNVARKLSGLITEAGPRWSVDSLRPYVNHLMRHFGTNRLIWGSDWPILTTDTIYPKWLSASEMLLKDLNELERDAVFGDNANLFYRLNL</sequence>
<keyword evidence="4" id="KW-1185">Reference proteome</keyword>
<dbReference type="InterPro" id="IPR006680">
    <property type="entry name" value="Amidohydro-rel"/>
</dbReference>
<gene>
    <name evidence="3" type="ORF">E2I14_07590</name>
</gene>
<dbReference type="Gene3D" id="3.20.20.140">
    <property type="entry name" value="Metal-dependent hydrolases"/>
    <property type="match status" value="1"/>
</dbReference>
<dbReference type="RefSeq" id="WP_133327008.1">
    <property type="nucleotide sequence ID" value="NZ_SMYL01000002.1"/>
</dbReference>
<proteinExistence type="inferred from homology"/>
<keyword evidence="3" id="KW-0378">Hydrolase</keyword>
<reference evidence="3 4" key="1">
    <citation type="submission" date="2019-03" db="EMBL/GenBank/DDBJ databases">
        <title>Sapientia aquatica gen. nov., sp. nov., isolated from a crater lake.</title>
        <authorList>
            <person name="Felfoldi T."/>
            <person name="Szabo A."/>
            <person name="Toth E."/>
            <person name="Schumann P."/>
            <person name="Keki Z."/>
            <person name="Marialigeti K."/>
            <person name="Mathe I."/>
        </authorList>
    </citation>
    <scope>NUCLEOTIDE SEQUENCE [LARGE SCALE GENOMIC DNA]</scope>
    <source>
        <strain evidence="3 4">SA-152</strain>
    </source>
</reference>
<dbReference type="OrthoDB" id="9787654at2"/>
<dbReference type="SUPFAM" id="SSF51556">
    <property type="entry name" value="Metallo-dependent hydrolases"/>
    <property type="match status" value="1"/>
</dbReference>
<organism evidence="3 4">
    <name type="scientific">Sapientia aquatica</name>
    <dbReference type="NCBI Taxonomy" id="1549640"/>
    <lineage>
        <taxon>Bacteria</taxon>
        <taxon>Pseudomonadati</taxon>
        <taxon>Pseudomonadota</taxon>
        <taxon>Betaproteobacteria</taxon>
        <taxon>Burkholderiales</taxon>
        <taxon>Oxalobacteraceae</taxon>
        <taxon>Sapientia</taxon>
    </lineage>
</organism>
<dbReference type="InterPro" id="IPR032466">
    <property type="entry name" value="Metal_Hydrolase"/>
</dbReference>
<evidence type="ECO:0000256" key="1">
    <source>
        <dbReference type="ARBA" id="ARBA00038310"/>
    </source>
</evidence>
<comment type="similarity">
    <text evidence="1">Belongs to the metallo-dependent hydrolases superfamily.</text>
</comment>
<dbReference type="PANTHER" id="PTHR43569">
    <property type="entry name" value="AMIDOHYDROLASE"/>
    <property type="match status" value="1"/>
</dbReference>
<dbReference type="PANTHER" id="PTHR43569:SF2">
    <property type="entry name" value="AMIDOHYDROLASE-RELATED DOMAIN-CONTAINING PROTEIN"/>
    <property type="match status" value="1"/>
</dbReference>